<reference evidence="2" key="1">
    <citation type="submission" date="2020-05" db="EMBL/GenBank/DDBJ databases">
        <authorList>
            <person name="Chiriac C."/>
            <person name="Salcher M."/>
            <person name="Ghai R."/>
            <person name="Kavagutti S V."/>
        </authorList>
    </citation>
    <scope>NUCLEOTIDE SEQUENCE</scope>
</reference>
<feature type="compositionally biased region" description="Pro residues" evidence="1">
    <location>
        <begin position="109"/>
        <end position="127"/>
    </location>
</feature>
<proteinExistence type="predicted"/>
<accession>A0A6J6FBE9</accession>
<dbReference type="AlphaFoldDB" id="A0A6J6FBE9"/>
<feature type="region of interest" description="Disordered" evidence="1">
    <location>
        <begin position="105"/>
        <end position="127"/>
    </location>
</feature>
<dbReference type="EMBL" id="CAEZSR010000184">
    <property type="protein sequence ID" value="CAB4585567.1"/>
    <property type="molecule type" value="Genomic_DNA"/>
</dbReference>
<sequence>MLPELGVRVVQQAVPDTAPPFAPPPRPADSGAVVTGILSVFHERLATWNTAREMCLAAASIDPVWLPTLCAELSRIGFDPTIERTRREVLGAAEFRHAMLLEFSAVEPPSTPHDPPSAPPTTPGDLA</sequence>
<gene>
    <name evidence="2" type="ORF">UFOPK1493_03385</name>
</gene>
<evidence type="ECO:0000256" key="1">
    <source>
        <dbReference type="SAM" id="MobiDB-lite"/>
    </source>
</evidence>
<protein>
    <submittedName>
        <fullName evidence="2">Unannotated protein</fullName>
    </submittedName>
</protein>
<organism evidence="2">
    <name type="scientific">freshwater metagenome</name>
    <dbReference type="NCBI Taxonomy" id="449393"/>
    <lineage>
        <taxon>unclassified sequences</taxon>
        <taxon>metagenomes</taxon>
        <taxon>ecological metagenomes</taxon>
    </lineage>
</organism>
<name>A0A6J6FBE9_9ZZZZ</name>
<evidence type="ECO:0000313" key="2">
    <source>
        <dbReference type="EMBL" id="CAB4585567.1"/>
    </source>
</evidence>